<dbReference type="EMBL" id="MLBY01000004">
    <property type="protein sequence ID" value="MEE7456707.1"/>
    <property type="molecule type" value="Genomic_DNA"/>
</dbReference>
<reference evidence="3 4" key="1">
    <citation type="journal article" date="2012" name="Genet. Mol. Biol.">
        <title>Analysis of 16S rRNA and mxaF genes revealing insights into Methylobacterium niche-specific plant association.</title>
        <authorList>
            <person name="Dourado M.N."/>
            <person name="Andreote F.D."/>
            <person name="Dini-Andreote F."/>
            <person name="Conti R."/>
            <person name="Araujo J.M."/>
            <person name="Araujo W.L."/>
        </authorList>
    </citation>
    <scope>NUCLEOTIDE SEQUENCE [LARGE SCALE GENOMIC DNA]</scope>
    <source>
        <strain evidence="3 4">SR1.6/4</strain>
    </source>
</reference>
<dbReference type="Proteomes" id="UP001349262">
    <property type="component" value="Unassembled WGS sequence"/>
</dbReference>
<sequence length="87" mass="10206">MVKVAALAIAVTGLGLVAAPRAVEAAPLPMAAGTATPASDMVEQAQYRPHRHMRRHYRHRRHMHRHHHFRGPRHHHHRHYGHHRRWR</sequence>
<feature type="chain" id="PRO_5047338540" evidence="2">
    <location>
        <begin position="26"/>
        <end position="87"/>
    </location>
</feature>
<keyword evidence="2" id="KW-0732">Signal</keyword>
<evidence type="ECO:0000256" key="1">
    <source>
        <dbReference type="SAM" id="MobiDB-lite"/>
    </source>
</evidence>
<accession>A0ABU7T8V4</accession>
<evidence type="ECO:0000256" key="2">
    <source>
        <dbReference type="SAM" id="SignalP"/>
    </source>
</evidence>
<comment type="caution">
    <text evidence="3">The sequence shown here is derived from an EMBL/GenBank/DDBJ whole genome shotgun (WGS) entry which is preliminary data.</text>
</comment>
<feature type="region of interest" description="Disordered" evidence="1">
    <location>
        <begin position="64"/>
        <end position="87"/>
    </location>
</feature>
<protein>
    <submittedName>
        <fullName evidence="3">Uncharacterized protein</fullName>
    </submittedName>
</protein>
<gene>
    <name evidence="3" type="ORF">MRSR164_07925</name>
</gene>
<name>A0ABU7T8V4_9HYPH</name>
<evidence type="ECO:0000313" key="4">
    <source>
        <dbReference type="Proteomes" id="UP001349262"/>
    </source>
</evidence>
<feature type="signal peptide" evidence="2">
    <location>
        <begin position="1"/>
        <end position="25"/>
    </location>
</feature>
<organism evidence="3 4">
    <name type="scientific">Methylobacterium radiotolerans</name>
    <dbReference type="NCBI Taxonomy" id="31998"/>
    <lineage>
        <taxon>Bacteria</taxon>
        <taxon>Pseudomonadati</taxon>
        <taxon>Pseudomonadota</taxon>
        <taxon>Alphaproteobacteria</taxon>
        <taxon>Hyphomicrobiales</taxon>
        <taxon>Methylobacteriaceae</taxon>
        <taxon>Methylobacterium</taxon>
    </lineage>
</organism>
<proteinExistence type="predicted"/>
<evidence type="ECO:0000313" key="3">
    <source>
        <dbReference type="EMBL" id="MEE7456707.1"/>
    </source>
</evidence>
<keyword evidence="4" id="KW-1185">Reference proteome</keyword>